<dbReference type="RefSeq" id="WP_386348130.1">
    <property type="nucleotide sequence ID" value="NZ_JBHSFG010000059.1"/>
</dbReference>
<dbReference type="EMBL" id="JBHSFG010000059">
    <property type="protein sequence ID" value="MFC4469333.1"/>
    <property type="molecule type" value="Genomic_DNA"/>
</dbReference>
<keyword evidence="3" id="KW-1185">Reference proteome</keyword>
<reference evidence="3" key="1">
    <citation type="journal article" date="2019" name="Int. J. Syst. Evol. Microbiol.">
        <title>The Global Catalogue of Microorganisms (GCM) 10K type strain sequencing project: providing services to taxonomists for standard genome sequencing and annotation.</title>
        <authorList>
            <consortium name="The Broad Institute Genomics Platform"/>
            <consortium name="The Broad Institute Genome Sequencing Center for Infectious Disease"/>
            <person name="Wu L."/>
            <person name="Ma J."/>
        </authorList>
    </citation>
    <scope>NUCLEOTIDE SEQUENCE [LARGE SCALE GENOMIC DNA]</scope>
    <source>
        <strain evidence="3">DT43</strain>
    </source>
</reference>
<evidence type="ECO:0000313" key="2">
    <source>
        <dbReference type="EMBL" id="MFC4469333.1"/>
    </source>
</evidence>
<sequence>MCPNTASTGRHWDGSPRTTPARRPLRVAATSPSRLLRCGQSIRCRLCGNRADVYPRSDQRPIALHPHELATAQIPEPCRWHLSCGIAHPHGDGTAWCRIPHTVLCPGRTAPATAQLSPHVEAVRRQLAVRSRRLIDTGAFTPQAPSAPACEEQAADVRRHARPVVQLLLGRYLADRPLEEIRCVAQTRQRRRCLQPVLAAHTAAGRWTLLPAGPQRGQLTLPATLMAVYDLSRLPYAEQLRWRTQRCPAHAAAPGAADLALADWQVFDPLLHAAHIHTRLPHAAPSRRREA</sequence>
<evidence type="ECO:0000313" key="3">
    <source>
        <dbReference type="Proteomes" id="UP001596012"/>
    </source>
</evidence>
<gene>
    <name evidence="2" type="ORF">ACFPH6_33280</name>
</gene>
<feature type="region of interest" description="Disordered" evidence="1">
    <location>
        <begin position="1"/>
        <end position="22"/>
    </location>
</feature>
<evidence type="ECO:0000256" key="1">
    <source>
        <dbReference type="SAM" id="MobiDB-lite"/>
    </source>
</evidence>
<organism evidence="2 3">
    <name type="scientific">Streptomyces xiangluensis</name>
    <dbReference type="NCBI Taxonomy" id="2665720"/>
    <lineage>
        <taxon>Bacteria</taxon>
        <taxon>Bacillati</taxon>
        <taxon>Actinomycetota</taxon>
        <taxon>Actinomycetes</taxon>
        <taxon>Kitasatosporales</taxon>
        <taxon>Streptomycetaceae</taxon>
        <taxon>Streptomyces</taxon>
    </lineage>
</organism>
<name>A0ABV8YVR6_9ACTN</name>
<dbReference type="Proteomes" id="UP001596012">
    <property type="component" value="Unassembled WGS sequence"/>
</dbReference>
<accession>A0ABV8YVR6</accession>
<protein>
    <submittedName>
        <fullName evidence="2">DUF6083 domain-containing protein</fullName>
    </submittedName>
</protein>
<proteinExistence type="predicted"/>
<comment type="caution">
    <text evidence="2">The sequence shown here is derived from an EMBL/GenBank/DDBJ whole genome shotgun (WGS) entry which is preliminary data.</text>
</comment>
<dbReference type="InterPro" id="IPR045729">
    <property type="entry name" value="DUF6083"/>
</dbReference>
<dbReference type="Pfam" id="PF19561">
    <property type="entry name" value="DUF6083"/>
    <property type="match status" value="1"/>
</dbReference>